<reference evidence="1 2" key="1">
    <citation type="journal article" date="2016" name="Nat. Commun.">
        <title>Thousands of microbial genomes shed light on interconnected biogeochemical processes in an aquifer system.</title>
        <authorList>
            <person name="Anantharaman K."/>
            <person name="Brown C.T."/>
            <person name="Hug L.A."/>
            <person name="Sharon I."/>
            <person name="Castelle C.J."/>
            <person name="Probst A.J."/>
            <person name="Thomas B.C."/>
            <person name="Singh A."/>
            <person name="Wilkins M.J."/>
            <person name="Karaoz U."/>
            <person name="Brodie E.L."/>
            <person name="Williams K.H."/>
            <person name="Hubbard S.S."/>
            <person name="Banfield J.F."/>
        </authorList>
    </citation>
    <scope>NUCLEOTIDE SEQUENCE [LARGE SCALE GENOMIC DNA]</scope>
</reference>
<name>A0A1F6Y778_9BACT</name>
<proteinExistence type="predicted"/>
<dbReference type="Proteomes" id="UP000178645">
    <property type="component" value="Unassembled WGS sequence"/>
</dbReference>
<accession>A0A1F6Y778</accession>
<evidence type="ECO:0000313" key="1">
    <source>
        <dbReference type="EMBL" id="OGJ02234.1"/>
    </source>
</evidence>
<comment type="caution">
    <text evidence="1">The sequence shown here is derived from an EMBL/GenBank/DDBJ whole genome shotgun (WGS) entry which is preliminary data.</text>
</comment>
<protein>
    <submittedName>
        <fullName evidence="1">Uncharacterized protein</fullName>
    </submittedName>
</protein>
<gene>
    <name evidence="1" type="ORF">A3G53_01720</name>
</gene>
<evidence type="ECO:0000313" key="2">
    <source>
        <dbReference type="Proteomes" id="UP000178645"/>
    </source>
</evidence>
<sequence length="118" mass="13213">MSNETINPPGGNRNRKRDSILATVELLKKESVLLKGFPKGLLTPSERAAFILAVEHGHELLYVLQIMNRVGLAIPEGTNTQTRIRILIVSAAKKILPKLAQPERENLIRKIRETLGQR</sequence>
<organism evidence="1 2">
    <name type="scientific">Candidatus Nomurabacteria bacterium RIFCSPLOWO2_12_FULL_44_11</name>
    <dbReference type="NCBI Taxonomy" id="1801796"/>
    <lineage>
        <taxon>Bacteria</taxon>
        <taxon>Candidatus Nomuraibacteriota</taxon>
    </lineage>
</organism>
<dbReference type="AlphaFoldDB" id="A0A1F6Y778"/>
<dbReference type="EMBL" id="MFVU01000010">
    <property type="protein sequence ID" value="OGJ02234.1"/>
    <property type="molecule type" value="Genomic_DNA"/>
</dbReference>